<dbReference type="AlphaFoldDB" id="A0A1H4NNJ1"/>
<dbReference type="RefSeq" id="WP_092114207.1">
    <property type="nucleotide sequence ID" value="NZ_FNTH01000001.1"/>
</dbReference>
<gene>
    <name evidence="1" type="ORF">SAMN05444164_0667</name>
</gene>
<dbReference type="EMBL" id="FNTH01000001">
    <property type="protein sequence ID" value="SEB96142.1"/>
    <property type="molecule type" value="Genomic_DNA"/>
</dbReference>
<name>A0A1H4NNJ1_9BRAD</name>
<organism evidence="1 2">
    <name type="scientific">Bradyrhizobium erythrophlei</name>
    <dbReference type="NCBI Taxonomy" id="1437360"/>
    <lineage>
        <taxon>Bacteria</taxon>
        <taxon>Pseudomonadati</taxon>
        <taxon>Pseudomonadota</taxon>
        <taxon>Alphaproteobacteria</taxon>
        <taxon>Hyphomicrobiales</taxon>
        <taxon>Nitrobacteraceae</taxon>
        <taxon>Bradyrhizobium</taxon>
    </lineage>
</organism>
<proteinExistence type="predicted"/>
<evidence type="ECO:0000313" key="2">
    <source>
        <dbReference type="Proteomes" id="UP000198992"/>
    </source>
</evidence>
<sequence length="90" mass="9887">MTENPAYIVRISPAALETETINPWHGVAKIAERLGVRPIETREQPGRPTVIVSGAESVPLHGGARAPSYDLFELLEALLDRLDRVERGES</sequence>
<reference evidence="1 2" key="1">
    <citation type="submission" date="2016-10" db="EMBL/GenBank/DDBJ databases">
        <authorList>
            <person name="de Groot N.N."/>
        </authorList>
    </citation>
    <scope>NUCLEOTIDE SEQUENCE [LARGE SCALE GENOMIC DNA]</scope>
    <source>
        <strain evidence="1 2">MT12</strain>
    </source>
</reference>
<dbReference type="OrthoDB" id="9871420at2"/>
<evidence type="ECO:0000313" key="1">
    <source>
        <dbReference type="EMBL" id="SEB96142.1"/>
    </source>
</evidence>
<accession>A0A1H4NNJ1</accession>
<protein>
    <submittedName>
        <fullName evidence="1">Uncharacterized protein</fullName>
    </submittedName>
</protein>
<dbReference type="Proteomes" id="UP000198992">
    <property type="component" value="Unassembled WGS sequence"/>
</dbReference>